<comment type="caution">
    <text evidence="1">The sequence shown here is derived from an EMBL/GenBank/DDBJ whole genome shotgun (WGS) entry which is preliminary data.</text>
</comment>
<protein>
    <submittedName>
        <fullName evidence="1">Uncharacterized protein</fullName>
    </submittedName>
</protein>
<dbReference type="AlphaFoldDB" id="A0A392RK00"/>
<dbReference type="EMBL" id="LXQA010228663">
    <property type="protein sequence ID" value="MCI35945.1"/>
    <property type="molecule type" value="Genomic_DNA"/>
</dbReference>
<proteinExistence type="predicted"/>
<sequence length="47" mass="5442">IALLPSWANLEEVFRVSQLRKYVVDPSREIESDDVQVKDNLIVKTMP</sequence>
<dbReference type="Proteomes" id="UP000265520">
    <property type="component" value="Unassembled WGS sequence"/>
</dbReference>
<keyword evidence="2" id="KW-1185">Reference proteome</keyword>
<accession>A0A392RK00</accession>
<name>A0A392RK00_9FABA</name>
<feature type="non-terminal residue" evidence="1">
    <location>
        <position position="1"/>
    </location>
</feature>
<reference evidence="1 2" key="1">
    <citation type="journal article" date="2018" name="Front. Plant Sci.">
        <title>Red Clover (Trifolium pratense) and Zigzag Clover (T. medium) - A Picture of Genomic Similarities and Differences.</title>
        <authorList>
            <person name="Dluhosova J."/>
            <person name="Istvanek J."/>
            <person name="Nedelnik J."/>
            <person name="Repkova J."/>
        </authorList>
    </citation>
    <scope>NUCLEOTIDE SEQUENCE [LARGE SCALE GENOMIC DNA]</scope>
    <source>
        <strain evidence="2">cv. 10/8</strain>
        <tissue evidence="1">Leaf</tissue>
    </source>
</reference>
<evidence type="ECO:0000313" key="2">
    <source>
        <dbReference type="Proteomes" id="UP000265520"/>
    </source>
</evidence>
<evidence type="ECO:0000313" key="1">
    <source>
        <dbReference type="EMBL" id="MCI35945.1"/>
    </source>
</evidence>
<organism evidence="1 2">
    <name type="scientific">Trifolium medium</name>
    <dbReference type="NCBI Taxonomy" id="97028"/>
    <lineage>
        <taxon>Eukaryota</taxon>
        <taxon>Viridiplantae</taxon>
        <taxon>Streptophyta</taxon>
        <taxon>Embryophyta</taxon>
        <taxon>Tracheophyta</taxon>
        <taxon>Spermatophyta</taxon>
        <taxon>Magnoliopsida</taxon>
        <taxon>eudicotyledons</taxon>
        <taxon>Gunneridae</taxon>
        <taxon>Pentapetalae</taxon>
        <taxon>rosids</taxon>
        <taxon>fabids</taxon>
        <taxon>Fabales</taxon>
        <taxon>Fabaceae</taxon>
        <taxon>Papilionoideae</taxon>
        <taxon>50 kb inversion clade</taxon>
        <taxon>NPAAA clade</taxon>
        <taxon>Hologalegina</taxon>
        <taxon>IRL clade</taxon>
        <taxon>Trifolieae</taxon>
        <taxon>Trifolium</taxon>
    </lineage>
</organism>